<dbReference type="SUPFAM" id="SSF141868">
    <property type="entry name" value="EAL domain-like"/>
    <property type="match status" value="1"/>
</dbReference>
<dbReference type="Pfam" id="PF00563">
    <property type="entry name" value="EAL"/>
    <property type="match status" value="1"/>
</dbReference>
<dbReference type="Gene3D" id="3.20.20.450">
    <property type="entry name" value="EAL domain"/>
    <property type="match status" value="1"/>
</dbReference>
<reference evidence="2 3" key="1">
    <citation type="submission" date="2016-11" db="EMBL/GenBank/DDBJ databases">
        <title>Trade-off between light-utilization and light-protection in marine flavobacteria.</title>
        <authorList>
            <person name="Kumagai Y."/>
        </authorList>
    </citation>
    <scope>NUCLEOTIDE SEQUENCE [LARGE SCALE GENOMIC DNA]</scope>
    <source>
        <strain evidence="2 3">NBRC 107125</strain>
    </source>
</reference>
<dbReference type="SMART" id="SM00052">
    <property type="entry name" value="EAL"/>
    <property type="match status" value="1"/>
</dbReference>
<dbReference type="PROSITE" id="PS50883">
    <property type="entry name" value="EAL"/>
    <property type="match status" value="1"/>
</dbReference>
<name>A0A1X9NC57_9GAMM</name>
<sequence length="207" mass="22870">MMERSGMVVHVGYLVIEKCCALIQQLKPYLTEGFPIPLSVNVSAIQFSQEDFVPQVARILAKYNIAPGEIHFEITESVSALNNKKVIATMQQLTQLGPIALDDFGTGYSSLSYLSTMPVDIVKIDRSFVSQLPEDTSSTAILKAVLYVCRVFGMTTVAEGVETAEQAFYLKQSGCNIFQGYYYSKPMPTEDFIAMVISRANKLSHTA</sequence>
<dbReference type="AlphaFoldDB" id="A0A1X9NC57"/>
<dbReference type="KEGG" id="osg:BST96_02755"/>
<dbReference type="InterPro" id="IPR001633">
    <property type="entry name" value="EAL_dom"/>
</dbReference>
<dbReference type="InterPro" id="IPR050706">
    <property type="entry name" value="Cyclic-di-GMP_PDE-like"/>
</dbReference>
<dbReference type="PANTHER" id="PTHR33121">
    <property type="entry name" value="CYCLIC DI-GMP PHOSPHODIESTERASE PDEF"/>
    <property type="match status" value="1"/>
</dbReference>
<evidence type="ECO:0000313" key="2">
    <source>
        <dbReference type="EMBL" id="ARN73119.1"/>
    </source>
</evidence>
<dbReference type="InterPro" id="IPR035919">
    <property type="entry name" value="EAL_sf"/>
</dbReference>
<gene>
    <name evidence="2" type="ORF">BST96_02755</name>
</gene>
<dbReference type="STRING" id="716816.BST96_02755"/>
<dbReference type="EMBL" id="CP019343">
    <property type="protein sequence ID" value="ARN73119.1"/>
    <property type="molecule type" value="Genomic_DNA"/>
</dbReference>
<accession>A0A1X9NC57</accession>
<organism evidence="2 3">
    <name type="scientific">Oceanicoccus sagamiensis</name>
    <dbReference type="NCBI Taxonomy" id="716816"/>
    <lineage>
        <taxon>Bacteria</taxon>
        <taxon>Pseudomonadati</taxon>
        <taxon>Pseudomonadota</taxon>
        <taxon>Gammaproteobacteria</taxon>
        <taxon>Cellvibrionales</taxon>
        <taxon>Spongiibacteraceae</taxon>
        <taxon>Oceanicoccus</taxon>
    </lineage>
</organism>
<proteinExistence type="predicted"/>
<dbReference type="CDD" id="cd01948">
    <property type="entry name" value="EAL"/>
    <property type="match status" value="1"/>
</dbReference>
<evidence type="ECO:0000313" key="3">
    <source>
        <dbReference type="Proteomes" id="UP000193450"/>
    </source>
</evidence>
<feature type="domain" description="EAL" evidence="1">
    <location>
        <begin position="1"/>
        <end position="200"/>
    </location>
</feature>
<dbReference type="PANTHER" id="PTHR33121:SF70">
    <property type="entry name" value="SIGNALING PROTEIN YKOW"/>
    <property type="match status" value="1"/>
</dbReference>
<dbReference type="Proteomes" id="UP000193450">
    <property type="component" value="Chromosome"/>
</dbReference>
<protein>
    <recommendedName>
        <fullName evidence="1">EAL domain-containing protein</fullName>
    </recommendedName>
</protein>
<keyword evidence="3" id="KW-1185">Reference proteome</keyword>
<evidence type="ECO:0000259" key="1">
    <source>
        <dbReference type="PROSITE" id="PS50883"/>
    </source>
</evidence>
<dbReference type="GO" id="GO:0071111">
    <property type="term" value="F:cyclic-guanylate-specific phosphodiesterase activity"/>
    <property type="evidence" value="ECO:0007669"/>
    <property type="project" value="InterPro"/>
</dbReference>